<dbReference type="AlphaFoldDB" id="A0A3E1Y493"/>
<name>A0A3E1Y493_9BACT</name>
<keyword evidence="1" id="KW-0732">Signal</keyword>
<evidence type="ECO:0000256" key="1">
    <source>
        <dbReference type="SAM" id="SignalP"/>
    </source>
</evidence>
<feature type="chain" id="PRO_5017809964" description="Carboxypeptidase regulatory-like domain-containing protein" evidence="1">
    <location>
        <begin position="28"/>
        <end position="863"/>
    </location>
</feature>
<keyword evidence="3" id="KW-1185">Reference proteome</keyword>
<accession>A0A3E1Y493</accession>
<evidence type="ECO:0008006" key="4">
    <source>
        <dbReference type="Google" id="ProtNLM"/>
    </source>
</evidence>
<feature type="signal peptide" evidence="1">
    <location>
        <begin position="1"/>
        <end position="27"/>
    </location>
</feature>
<comment type="caution">
    <text evidence="2">The sequence shown here is derived from an EMBL/GenBank/DDBJ whole genome shotgun (WGS) entry which is preliminary data.</text>
</comment>
<dbReference type="EMBL" id="QPMM01000013">
    <property type="protein sequence ID" value="RFS19491.1"/>
    <property type="molecule type" value="Genomic_DNA"/>
</dbReference>
<gene>
    <name evidence="2" type="ORF">DVR12_22925</name>
</gene>
<reference evidence="2 3" key="1">
    <citation type="submission" date="2018-07" db="EMBL/GenBank/DDBJ databases">
        <title>Chitinophaga K2CV101002-2 sp. nov., isolated from a monsoon evergreen broad-leaved forest soil.</title>
        <authorList>
            <person name="Lv Y."/>
        </authorList>
    </citation>
    <scope>NUCLEOTIDE SEQUENCE [LARGE SCALE GENOMIC DNA]</scope>
    <source>
        <strain evidence="2 3">GDMCC 1.1288</strain>
    </source>
</reference>
<dbReference type="OrthoDB" id="1521722at2"/>
<protein>
    <recommendedName>
        <fullName evidence="4">Carboxypeptidase regulatory-like domain-containing protein</fullName>
    </recommendedName>
</protein>
<sequence>MKNYPTSLIRFIFCCWVAMLFTSTAGATAPGPEPVLVETAVFLVVDGVGGKEMPAIISSDSAYLGVSDLFSFLKIKNKTSQNRDSVYGYFLTEKGDFLVNKSQNLIHYQNKDFKLKEEEILQTPSGIYLRTDVYSRVFGLNCSFSFRALAVRLSTNLELPIIREMRLEMMRKNVSRLKGDMVADTFVGPRRPAFKFGMADWSVITTQRQDGPNDVWLNLGLGATVLGGETIVSLNYNNFAQQQRVFTHDSLASKAFDEKQQFVRWRYVNNDSKVVRQVVLGNIYTPTIASIFYPIIGVQVTNTPTTFRRAFGSYTLSDYTEPGWVVELYVNNGLVDYTTADAGGFFTFQVPMVYGNSMVRLRFYGPWGEERFKEQYITVPFNFTPKKELEYVASAGIVEDDRRSRFARAQASYGLANSMTVGGGMEYLSSIADRKGMPFISASARLTPSLILSAEYVPDVIARGILSFRMPANFQLEGYYSNYRKGQQAIIYNYLEERKVVLSKPISGRRFTIFNRLTFDQLVLPGPNYSIAEWLISGAINKLGVNISTYGLTVGSESPFIYSNFAVTYRIPGDVIITPQVQYQYTNSSFIATRLDVGRYIFKHGYLNASYERNFKSEITNVGIGLRYDFSFAQIGFSGWRGTNMNTYVESARGSFVYDGSSKNGSFNNRYSVGTGGIVLIPFLDLNRNGKRDKGEPRVQGLRALCNGGNIIPDSKDTLIRILNLLPYERYYVELNTSSFDNLAWRLSKTSMSIFIDPNQLKAVDVPLLVMGEVSGKVEAPLQTRLTVYIYNEDGTIAGETQTEPDGSFNYLGLAPGNFTARLDVQQLEKLELVPERDKLTFTIKLKTEGDVVNSLVFKLDKK</sequence>
<evidence type="ECO:0000313" key="3">
    <source>
        <dbReference type="Proteomes" id="UP000260644"/>
    </source>
</evidence>
<evidence type="ECO:0000313" key="2">
    <source>
        <dbReference type="EMBL" id="RFS19491.1"/>
    </source>
</evidence>
<proteinExistence type="predicted"/>
<dbReference type="Proteomes" id="UP000260644">
    <property type="component" value="Unassembled WGS sequence"/>
</dbReference>
<organism evidence="2 3">
    <name type="scientific">Chitinophaga silvatica</name>
    <dbReference type="NCBI Taxonomy" id="2282649"/>
    <lineage>
        <taxon>Bacteria</taxon>
        <taxon>Pseudomonadati</taxon>
        <taxon>Bacteroidota</taxon>
        <taxon>Chitinophagia</taxon>
        <taxon>Chitinophagales</taxon>
        <taxon>Chitinophagaceae</taxon>
        <taxon>Chitinophaga</taxon>
    </lineage>
</organism>
<dbReference type="RefSeq" id="WP_116978145.1">
    <property type="nucleotide sequence ID" value="NZ_QPMM01000013.1"/>
</dbReference>